<dbReference type="InterPro" id="IPR050389">
    <property type="entry name" value="LysR-type_TF"/>
</dbReference>
<dbReference type="Proteomes" id="UP000242317">
    <property type="component" value="Unassembled WGS sequence"/>
</dbReference>
<dbReference type="GO" id="GO:0003677">
    <property type="term" value="F:DNA binding"/>
    <property type="evidence" value="ECO:0007669"/>
    <property type="project" value="UniProtKB-KW"/>
</dbReference>
<evidence type="ECO:0000313" key="7">
    <source>
        <dbReference type="Proteomes" id="UP000242317"/>
    </source>
</evidence>
<dbReference type="Gene3D" id="3.40.190.10">
    <property type="entry name" value="Periplasmic binding protein-like II"/>
    <property type="match status" value="2"/>
</dbReference>
<dbReference type="PRINTS" id="PR00039">
    <property type="entry name" value="HTHLYSR"/>
</dbReference>
<feature type="domain" description="HTH lysR-type" evidence="5">
    <location>
        <begin position="8"/>
        <end position="65"/>
    </location>
</feature>
<gene>
    <name evidence="6" type="ORF">SAMN05421749_101336</name>
</gene>
<dbReference type="InterPro" id="IPR000847">
    <property type="entry name" value="LysR_HTH_N"/>
</dbReference>
<keyword evidence="3" id="KW-0238">DNA-binding</keyword>
<dbReference type="InterPro" id="IPR036388">
    <property type="entry name" value="WH-like_DNA-bd_sf"/>
</dbReference>
<dbReference type="Pfam" id="PF00126">
    <property type="entry name" value="HTH_1"/>
    <property type="match status" value="1"/>
</dbReference>
<keyword evidence="7" id="KW-1185">Reference proteome</keyword>
<evidence type="ECO:0000256" key="1">
    <source>
        <dbReference type="ARBA" id="ARBA00009437"/>
    </source>
</evidence>
<protein>
    <submittedName>
        <fullName evidence="6">Transcriptional regulator, LysR family</fullName>
    </submittedName>
</protein>
<keyword evidence="2" id="KW-0805">Transcription regulation</keyword>
<dbReference type="InterPro" id="IPR036390">
    <property type="entry name" value="WH_DNA-bd_sf"/>
</dbReference>
<evidence type="ECO:0000256" key="3">
    <source>
        <dbReference type="ARBA" id="ARBA00023125"/>
    </source>
</evidence>
<evidence type="ECO:0000256" key="2">
    <source>
        <dbReference type="ARBA" id="ARBA00023015"/>
    </source>
</evidence>
<evidence type="ECO:0000259" key="5">
    <source>
        <dbReference type="PROSITE" id="PS50931"/>
    </source>
</evidence>
<dbReference type="OrthoDB" id="8557381at2"/>
<evidence type="ECO:0000256" key="4">
    <source>
        <dbReference type="ARBA" id="ARBA00023163"/>
    </source>
</evidence>
<dbReference type="Gene3D" id="1.10.10.10">
    <property type="entry name" value="Winged helix-like DNA-binding domain superfamily/Winged helix DNA-binding domain"/>
    <property type="match status" value="1"/>
</dbReference>
<proteinExistence type="inferred from homology"/>
<sequence>MDNDISNFDLNLLKAFDALLDEQSVTAAAKRLNLTQPAVSGMLSRLRDHFDDQLFIRNQRGITPTKRAKELSLPIKQLLNDAKLMMQPVVFEPNQSTAQFRIAASDYAIKTVILPLIQLLRAQAPHIRIAVLDVEPDQIYAQLETGALDFALVTPEQTHESLYSQHLFEEHYICAVHQQHEFAQRHQLTLADFCTQPYVLVSQQGDAFQGIVDQLLATHGLQREVVLSLHSFLVLPELLASTDLFAIMPSRLIPQDAELKVLDIPLAIPTFHKCLVWHAHTHHHAPHQWLRQLIGSIYHDLAK</sequence>
<comment type="similarity">
    <text evidence="1">Belongs to the LysR transcriptional regulatory family.</text>
</comment>
<dbReference type="Pfam" id="PF03466">
    <property type="entry name" value="LysR_substrate"/>
    <property type="match status" value="1"/>
</dbReference>
<organism evidence="6 7">
    <name type="scientific">Acinetobacter marinus</name>
    <dbReference type="NCBI Taxonomy" id="281375"/>
    <lineage>
        <taxon>Bacteria</taxon>
        <taxon>Pseudomonadati</taxon>
        <taxon>Pseudomonadota</taxon>
        <taxon>Gammaproteobacteria</taxon>
        <taxon>Moraxellales</taxon>
        <taxon>Moraxellaceae</taxon>
        <taxon>Acinetobacter</taxon>
    </lineage>
</organism>
<evidence type="ECO:0000313" key="6">
    <source>
        <dbReference type="EMBL" id="SDB84743.1"/>
    </source>
</evidence>
<dbReference type="AlphaFoldDB" id="A0A1G6GS87"/>
<dbReference type="PANTHER" id="PTHR30118">
    <property type="entry name" value="HTH-TYPE TRANSCRIPTIONAL REGULATOR LEUO-RELATED"/>
    <property type="match status" value="1"/>
</dbReference>
<dbReference type="PANTHER" id="PTHR30118:SF15">
    <property type="entry name" value="TRANSCRIPTIONAL REGULATORY PROTEIN"/>
    <property type="match status" value="1"/>
</dbReference>
<dbReference type="GO" id="GO:0003700">
    <property type="term" value="F:DNA-binding transcription factor activity"/>
    <property type="evidence" value="ECO:0007669"/>
    <property type="project" value="InterPro"/>
</dbReference>
<dbReference type="RefSeq" id="WP_092615039.1">
    <property type="nucleotide sequence ID" value="NZ_FMYK01000001.1"/>
</dbReference>
<reference evidence="7" key="1">
    <citation type="submission" date="2016-09" db="EMBL/GenBank/DDBJ databases">
        <authorList>
            <person name="Varghese N."/>
            <person name="Submissions S."/>
        </authorList>
    </citation>
    <scope>NUCLEOTIDE SEQUENCE [LARGE SCALE GENOMIC DNA]</scope>
    <source>
        <strain evidence="7">ANC 3699</strain>
    </source>
</reference>
<dbReference type="PROSITE" id="PS50931">
    <property type="entry name" value="HTH_LYSR"/>
    <property type="match status" value="1"/>
</dbReference>
<keyword evidence="4" id="KW-0804">Transcription</keyword>
<accession>A0A1G6GS87</accession>
<dbReference type="SUPFAM" id="SSF46785">
    <property type="entry name" value="Winged helix' DNA-binding domain"/>
    <property type="match status" value="1"/>
</dbReference>
<dbReference type="SUPFAM" id="SSF53850">
    <property type="entry name" value="Periplasmic binding protein-like II"/>
    <property type="match status" value="1"/>
</dbReference>
<name>A0A1G6GS87_9GAMM</name>
<dbReference type="InterPro" id="IPR005119">
    <property type="entry name" value="LysR_subst-bd"/>
</dbReference>
<dbReference type="EMBL" id="FMYK01000001">
    <property type="protein sequence ID" value="SDB84743.1"/>
    <property type="molecule type" value="Genomic_DNA"/>
</dbReference>